<gene>
    <name evidence="1" type="ORF">B0I08_104163</name>
</gene>
<keyword evidence="2" id="KW-1185">Reference proteome</keyword>
<organism evidence="1 2">
    <name type="scientific">Glaciihabitans tibetensis</name>
    <dbReference type="NCBI Taxonomy" id="1266600"/>
    <lineage>
        <taxon>Bacteria</taxon>
        <taxon>Bacillati</taxon>
        <taxon>Actinomycetota</taxon>
        <taxon>Actinomycetes</taxon>
        <taxon>Micrococcales</taxon>
        <taxon>Microbacteriaceae</taxon>
        <taxon>Glaciihabitans</taxon>
    </lineage>
</organism>
<proteinExistence type="predicted"/>
<sequence length="76" mass="8462">MEIAEWWPKLTHATRDWLLANNGDAVPAEIMTEIAAAGGPGKSEPWWTNQIDSDGFYFPDDASDWVEAVANDERPS</sequence>
<dbReference type="Proteomes" id="UP000237983">
    <property type="component" value="Unassembled WGS sequence"/>
</dbReference>
<dbReference type="AlphaFoldDB" id="A0A2T0VE58"/>
<evidence type="ECO:0000313" key="1">
    <source>
        <dbReference type="EMBL" id="PRY68461.1"/>
    </source>
</evidence>
<dbReference type="EMBL" id="PVTL01000004">
    <property type="protein sequence ID" value="PRY68461.1"/>
    <property type="molecule type" value="Genomic_DNA"/>
</dbReference>
<reference evidence="1 2" key="1">
    <citation type="submission" date="2018-03" db="EMBL/GenBank/DDBJ databases">
        <title>Genomic Encyclopedia of Type Strains, Phase III (KMG-III): the genomes of soil and plant-associated and newly described type strains.</title>
        <authorList>
            <person name="Whitman W."/>
        </authorList>
    </citation>
    <scope>NUCLEOTIDE SEQUENCE [LARGE SCALE GENOMIC DNA]</scope>
    <source>
        <strain evidence="1 2">CGMCC 1.12484</strain>
    </source>
</reference>
<name>A0A2T0VE58_9MICO</name>
<evidence type="ECO:0000313" key="2">
    <source>
        <dbReference type="Proteomes" id="UP000237983"/>
    </source>
</evidence>
<protein>
    <submittedName>
        <fullName evidence="1">Uncharacterized protein</fullName>
    </submittedName>
</protein>
<dbReference type="OrthoDB" id="4467712at2"/>
<dbReference type="RefSeq" id="WP_106211939.1">
    <property type="nucleotide sequence ID" value="NZ_PVTL01000004.1"/>
</dbReference>
<comment type="caution">
    <text evidence="1">The sequence shown here is derived from an EMBL/GenBank/DDBJ whole genome shotgun (WGS) entry which is preliminary data.</text>
</comment>
<accession>A0A2T0VE58</accession>